<dbReference type="HOGENOM" id="CLU_053626_0_0_1"/>
<gene>
    <name evidence="8" type="primary">AlNc14C128G6873</name>
    <name evidence="8" type="ORF">ALNC14_077640</name>
</gene>
<feature type="domain" description="C3H1-type" evidence="7">
    <location>
        <begin position="242"/>
        <end position="270"/>
    </location>
</feature>
<keyword evidence="2 5" id="KW-0479">Metal-binding</keyword>
<dbReference type="Gene3D" id="3.30.40.10">
    <property type="entry name" value="Zinc/RING finger domain, C3HC4 (zinc finger)"/>
    <property type="match status" value="1"/>
</dbReference>
<feature type="zinc finger region" description="C3H1-type" evidence="5">
    <location>
        <begin position="242"/>
        <end position="270"/>
    </location>
</feature>
<protein>
    <submittedName>
        <fullName evidence="8">Makorinlike protein putative</fullName>
    </submittedName>
</protein>
<evidence type="ECO:0000259" key="7">
    <source>
        <dbReference type="PROSITE" id="PS50103"/>
    </source>
</evidence>
<feature type="zinc finger region" description="C3H1-type" evidence="5">
    <location>
        <begin position="113"/>
        <end position="140"/>
    </location>
</feature>
<dbReference type="PANTHER" id="PTHR11224:SF10">
    <property type="entry name" value="IP09428P-RELATED"/>
    <property type="match status" value="1"/>
</dbReference>
<dbReference type="GO" id="GO:0061630">
    <property type="term" value="F:ubiquitin protein ligase activity"/>
    <property type="evidence" value="ECO:0007669"/>
    <property type="project" value="InterPro"/>
</dbReference>
<evidence type="ECO:0000256" key="4">
    <source>
        <dbReference type="ARBA" id="ARBA00022833"/>
    </source>
</evidence>
<evidence type="ECO:0000313" key="8">
    <source>
        <dbReference type="EMBL" id="CCA21621.1"/>
    </source>
</evidence>
<dbReference type="PANTHER" id="PTHR11224">
    <property type="entry name" value="MAKORIN-RELATED"/>
    <property type="match status" value="1"/>
</dbReference>
<dbReference type="GO" id="GO:0000209">
    <property type="term" value="P:protein polyubiquitination"/>
    <property type="evidence" value="ECO:0007669"/>
    <property type="project" value="InterPro"/>
</dbReference>
<feature type="domain" description="RING-type" evidence="6">
    <location>
        <begin position="163"/>
        <end position="213"/>
    </location>
</feature>
<dbReference type="SUPFAM" id="SSF57850">
    <property type="entry name" value="RING/U-box"/>
    <property type="match status" value="1"/>
</dbReference>
<dbReference type="PROSITE" id="PS50103">
    <property type="entry name" value="ZF_C3H1"/>
    <property type="match status" value="3"/>
</dbReference>
<evidence type="ECO:0000256" key="1">
    <source>
        <dbReference type="ARBA" id="ARBA00022679"/>
    </source>
</evidence>
<feature type="zinc finger region" description="C3H1-type" evidence="5">
    <location>
        <begin position="74"/>
        <end position="100"/>
    </location>
</feature>
<dbReference type="SMART" id="SM00356">
    <property type="entry name" value="ZnF_C3H1"/>
    <property type="match status" value="3"/>
</dbReference>
<reference evidence="8" key="2">
    <citation type="submission" date="2011-02" db="EMBL/GenBank/DDBJ databases">
        <authorList>
            <person name="MacLean D."/>
        </authorList>
    </citation>
    <scope>NUCLEOTIDE SEQUENCE</scope>
</reference>
<organism evidence="8">
    <name type="scientific">Albugo laibachii Nc14</name>
    <dbReference type="NCBI Taxonomy" id="890382"/>
    <lineage>
        <taxon>Eukaryota</taxon>
        <taxon>Sar</taxon>
        <taxon>Stramenopiles</taxon>
        <taxon>Oomycota</taxon>
        <taxon>Peronosporomycetes</taxon>
        <taxon>Albuginales</taxon>
        <taxon>Albuginaceae</taxon>
        <taxon>Albugo</taxon>
    </lineage>
</organism>
<dbReference type="Pfam" id="PF13639">
    <property type="entry name" value="zf-RING_2"/>
    <property type="match status" value="1"/>
</dbReference>
<dbReference type="InterPro" id="IPR001841">
    <property type="entry name" value="Znf_RING"/>
</dbReference>
<dbReference type="InterPro" id="IPR000571">
    <property type="entry name" value="Znf_CCCH"/>
</dbReference>
<proteinExistence type="predicted"/>
<dbReference type="PROSITE" id="PS50089">
    <property type="entry name" value="ZF_RING_2"/>
    <property type="match status" value="1"/>
</dbReference>
<accession>F0WK19</accession>
<evidence type="ECO:0000259" key="6">
    <source>
        <dbReference type="PROSITE" id="PS50089"/>
    </source>
</evidence>
<keyword evidence="4 5" id="KW-0862">Zinc</keyword>
<dbReference type="EMBL" id="FR824173">
    <property type="protein sequence ID" value="CCA21621.1"/>
    <property type="molecule type" value="Genomic_DNA"/>
</dbReference>
<keyword evidence="3 5" id="KW-0863">Zinc-finger</keyword>
<reference evidence="8" key="1">
    <citation type="journal article" date="2011" name="PLoS Biol.">
        <title>Gene gain and loss during evolution of obligate parasitism in the white rust pathogen of Arabidopsis thaliana.</title>
        <authorList>
            <person name="Kemen E."/>
            <person name="Gardiner A."/>
            <person name="Schultz-Larsen T."/>
            <person name="Kemen A.C."/>
            <person name="Balmuth A.L."/>
            <person name="Robert-Seilaniantz A."/>
            <person name="Bailey K."/>
            <person name="Holub E."/>
            <person name="Studholme D.J."/>
            <person name="Maclean D."/>
            <person name="Jones J.D."/>
        </authorList>
    </citation>
    <scope>NUCLEOTIDE SEQUENCE</scope>
</reference>
<name>F0WK19_9STRA</name>
<dbReference type="InterPro" id="IPR045072">
    <property type="entry name" value="MKRN-like"/>
</dbReference>
<feature type="domain" description="C3H1-type" evidence="7">
    <location>
        <begin position="113"/>
        <end position="140"/>
    </location>
</feature>
<dbReference type="SMART" id="SM00184">
    <property type="entry name" value="RING"/>
    <property type="match status" value="1"/>
</dbReference>
<dbReference type="Gene3D" id="4.10.1000.10">
    <property type="entry name" value="Zinc finger, CCCH-type"/>
    <property type="match status" value="1"/>
</dbReference>
<evidence type="ECO:0000256" key="2">
    <source>
        <dbReference type="ARBA" id="ARBA00022723"/>
    </source>
</evidence>
<dbReference type="GO" id="GO:0008270">
    <property type="term" value="F:zinc ion binding"/>
    <property type="evidence" value="ECO:0007669"/>
    <property type="project" value="UniProtKB-KW"/>
</dbReference>
<dbReference type="AlphaFoldDB" id="F0WK19"/>
<feature type="domain" description="C3H1-type" evidence="7">
    <location>
        <begin position="74"/>
        <end position="100"/>
    </location>
</feature>
<dbReference type="InterPro" id="IPR017907">
    <property type="entry name" value="Znf_RING_CS"/>
</dbReference>
<evidence type="ECO:0000256" key="5">
    <source>
        <dbReference type="PROSITE-ProRule" id="PRU00723"/>
    </source>
</evidence>
<keyword evidence="1" id="KW-0808">Transferase</keyword>
<dbReference type="Pfam" id="PF14608">
    <property type="entry name" value="zf-CCCH_2"/>
    <property type="match status" value="3"/>
</dbReference>
<dbReference type="PROSITE" id="PS00518">
    <property type="entry name" value="ZF_RING_1"/>
    <property type="match status" value="1"/>
</dbReference>
<dbReference type="InterPro" id="IPR013083">
    <property type="entry name" value="Znf_RING/FYVE/PHD"/>
</dbReference>
<evidence type="ECO:0000256" key="3">
    <source>
        <dbReference type="ARBA" id="ARBA00022771"/>
    </source>
</evidence>
<sequence>MRHSAQHHIDPAESHTLHERVMLQSILGNAFSDDEIFYEALNGEYDIPCSSQQQKPSTDLIPNSTHQMGIPSVLAPPICRFYVLGKCRYESLCTYSHNIGIPGIQPSSDPLDAARLVDCPFFLRGNCKFGEYCRLRHASSRPASYRFRNPAVSKRYNAFSYTCGICLDDIVDSGKRFGLLTGCDHCFCMECLGEWRRSKDLDVEVTRTCPECRQPSFFIVPSITFCKGIEKQHAIVAYKHHLGKRNCKYFDGMFGSCPFGQHCFYAHVDENGHDVKKLDYRKRTSHSHTHHQVFSSLWSSYSQLLSFLRSFGWVEDDDFEWNASVEDRVGTT</sequence>
<dbReference type="CDD" id="cd16521">
    <property type="entry name" value="RING-HC_MKRN"/>
    <property type="match status" value="1"/>
</dbReference>